<evidence type="ECO:0000313" key="2">
    <source>
        <dbReference type="EMBL" id="CAA9582880.1"/>
    </source>
</evidence>
<gene>
    <name evidence="2" type="ORF">AVDCRST_MAG86-3081</name>
</gene>
<evidence type="ECO:0000259" key="1">
    <source>
        <dbReference type="SMART" id="SM00922"/>
    </source>
</evidence>
<protein>
    <recommendedName>
        <fullName evidence="1">Mandelate racemase/muconate lactonizing enzyme C-terminal domain-containing protein</fullName>
    </recommendedName>
</protein>
<dbReference type="PANTHER" id="PTHR48080">
    <property type="entry name" value="D-GALACTONATE DEHYDRATASE-RELATED"/>
    <property type="match status" value="1"/>
</dbReference>
<dbReference type="Gene3D" id="3.30.390.10">
    <property type="entry name" value="Enolase-like, N-terminal domain"/>
    <property type="match status" value="1"/>
</dbReference>
<dbReference type="InterPro" id="IPR036849">
    <property type="entry name" value="Enolase-like_C_sf"/>
</dbReference>
<sequence>MKLKKITATEVVVPAKEGTVNSASLDRPLHKISTKGRDAWTQQFDELPKLLLELEWEGGLVGLGELYRDHDWETVEAVSASLLGRDLGSFSLQALPISPCREYDGFECALWDSLAKAHDLPLVSLLGGVVQERVLVGAWTGHRDVGEIPELAKRFAALGYRHLKFKCDLDDDVTAWCAAIKEAVPGMKVILDPNERWEFAHEVRARLRTLEPLGNVLCLEDPLPRWNLDAYRELRAHSSVAIALHVSLPYLAHGQRVSDAIVALTHGAVDGFNINGGLAKFQTLSHVAEAAQLPFWHGSELDLGILEAMYVHQCAAARFCRWPSDIFGQLVREHDLLTTPLRLEPPYVYLPSGPGLGVELDPVAVGAHTTRREVYA</sequence>
<dbReference type="AlphaFoldDB" id="A0A6J4VRE7"/>
<dbReference type="EMBL" id="CADCWP010000280">
    <property type="protein sequence ID" value="CAA9582880.1"/>
    <property type="molecule type" value="Genomic_DNA"/>
</dbReference>
<dbReference type="InterPro" id="IPR029017">
    <property type="entry name" value="Enolase-like_N"/>
</dbReference>
<organism evidence="2">
    <name type="scientific">uncultured Truepera sp</name>
    <dbReference type="NCBI Taxonomy" id="543023"/>
    <lineage>
        <taxon>Bacteria</taxon>
        <taxon>Thermotogati</taxon>
        <taxon>Deinococcota</taxon>
        <taxon>Deinococci</taxon>
        <taxon>Trueperales</taxon>
        <taxon>Trueperaceae</taxon>
        <taxon>Truepera</taxon>
        <taxon>environmental samples</taxon>
    </lineage>
</organism>
<reference evidence="2" key="1">
    <citation type="submission" date="2020-02" db="EMBL/GenBank/DDBJ databases">
        <authorList>
            <person name="Meier V. D."/>
        </authorList>
    </citation>
    <scope>NUCLEOTIDE SEQUENCE</scope>
    <source>
        <strain evidence="2">AVDCRST_MAG86</strain>
    </source>
</reference>
<dbReference type="InterPro" id="IPR034593">
    <property type="entry name" value="DgoD-like"/>
</dbReference>
<feature type="domain" description="Mandelate racemase/muconate lactonizing enzyme C-terminal" evidence="1">
    <location>
        <begin position="145"/>
        <end position="241"/>
    </location>
</feature>
<dbReference type="InterPro" id="IPR029065">
    <property type="entry name" value="Enolase_C-like"/>
</dbReference>
<dbReference type="SUPFAM" id="SSF51604">
    <property type="entry name" value="Enolase C-terminal domain-like"/>
    <property type="match status" value="1"/>
</dbReference>
<name>A0A6J4VRE7_9DEIN</name>
<dbReference type="SMART" id="SM00922">
    <property type="entry name" value="MR_MLE"/>
    <property type="match status" value="1"/>
</dbReference>
<proteinExistence type="predicted"/>
<dbReference type="SUPFAM" id="SSF54826">
    <property type="entry name" value="Enolase N-terminal domain-like"/>
    <property type="match status" value="1"/>
</dbReference>
<dbReference type="Gene3D" id="3.20.20.120">
    <property type="entry name" value="Enolase-like C-terminal domain"/>
    <property type="match status" value="1"/>
</dbReference>
<dbReference type="Pfam" id="PF13378">
    <property type="entry name" value="MR_MLE_C"/>
    <property type="match status" value="1"/>
</dbReference>
<dbReference type="InterPro" id="IPR013342">
    <property type="entry name" value="Mandelate_racemase_C"/>
</dbReference>
<accession>A0A6J4VRE7</accession>